<evidence type="ECO:0000313" key="2">
    <source>
        <dbReference type="Proteomes" id="UP000023152"/>
    </source>
</evidence>
<organism evidence="1 2">
    <name type="scientific">Reticulomyxa filosa</name>
    <dbReference type="NCBI Taxonomy" id="46433"/>
    <lineage>
        <taxon>Eukaryota</taxon>
        <taxon>Sar</taxon>
        <taxon>Rhizaria</taxon>
        <taxon>Retaria</taxon>
        <taxon>Foraminifera</taxon>
        <taxon>Monothalamids</taxon>
        <taxon>Reticulomyxidae</taxon>
        <taxon>Reticulomyxa</taxon>
    </lineage>
</organism>
<sequence>MNPACTFFKSLGKGDPHNNYKVTCKWCNYASAFQVDQVIDLDQLQVFTGYGPTFNQVIVSFQGTSNAIDWLDDFDVIGIYLRFSKFSNISKQFYQYLRANKKTPFSFSKKNVKIISNPPYNFLSFQTEEEEAFIKSLLGECISPLIPSKNKENLDYLNHHRTFYICDMTYNPQYWMIVEKESFAVRYENGGLPSRNTLSSLQFFKITHYNTAPIYLNTAKSVMIYTMDVNIVIFFFKKKKAKIDEHCCYGVMIGTQFKNFFAELEISGNLFRALEFPIQSTSMLCLTLKLMYTSTIVEAVRTCGNTFESIGESELKRIWGPNFMNI</sequence>
<dbReference type="SUPFAM" id="SSF53474">
    <property type="entry name" value="alpha/beta-Hydrolases"/>
    <property type="match status" value="1"/>
</dbReference>
<dbReference type="Proteomes" id="UP000023152">
    <property type="component" value="Unassembled WGS sequence"/>
</dbReference>
<protein>
    <submittedName>
        <fullName evidence="1">Uncharacterized protein</fullName>
    </submittedName>
</protein>
<accession>X6LTU4</accession>
<dbReference type="AlphaFoldDB" id="X6LTU4"/>
<gene>
    <name evidence="1" type="ORF">RFI_32860</name>
</gene>
<evidence type="ECO:0000313" key="1">
    <source>
        <dbReference type="EMBL" id="ETO04537.1"/>
    </source>
</evidence>
<comment type="caution">
    <text evidence="1">The sequence shown here is derived from an EMBL/GenBank/DDBJ whole genome shotgun (WGS) entry which is preliminary data.</text>
</comment>
<reference evidence="1 2" key="1">
    <citation type="journal article" date="2013" name="Curr. Biol.">
        <title>The Genome of the Foraminiferan Reticulomyxa filosa.</title>
        <authorList>
            <person name="Glockner G."/>
            <person name="Hulsmann N."/>
            <person name="Schleicher M."/>
            <person name="Noegel A.A."/>
            <person name="Eichinger L."/>
            <person name="Gallinger C."/>
            <person name="Pawlowski J."/>
            <person name="Sierra R."/>
            <person name="Euteneuer U."/>
            <person name="Pillet L."/>
            <person name="Moustafa A."/>
            <person name="Platzer M."/>
            <person name="Groth M."/>
            <person name="Szafranski K."/>
            <person name="Schliwa M."/>
        </authorList>
    </citation>
    <scope>NUCLEOTIDE SEQUENCE [LARGE SCALE GENOMIC DNA]</scope>
</reference>
<name>X6LTU4_RETFI</name>
<proteinExistence type="predicted"/>
<keyword evidence="2" id="KW-1185">Reference proteome</keyword>
<dbReference type="EMBL" id="ASPP01029232">
    <property type="protein sequence ID" value="ETO04537.1"/>
    <property type="molecule type" value="Genomic_DNA"/>
</dbReference>
<dbReference type="InterPro" id="IPR029058">
    <property type="entry name" value="AB_hydrolase_fold"/>
</dbReference>
<dbReference type="Gene3D" id="3.40.50.1820">
    <property type="entry name" value="alpha/beta hydrolase"/>
    <property type="match status" value="1"/>
</dbReference>